<dbReference type="PANTHER" id="PTHR37860:SF1">
    <property type="match status" value="1"/>
</dbReference>
<evidence type="ECO:0000313" key="2">
    <source>
        <dbReference type="EMBL" id="KAG0714551.1"/>
    </source>
</evidence>
<dbReference type="InterPro" id="IPR001846">
    <property type="entry name" value="VWF_type-D"/>
</dbReference>
<evidence type="ECO:0000313" key="3">
    <source>
        <dbReference type="Proteomes" id="UP000770661"/>
    </source>
</evidence>
<dbReference type="PANTHER" id="PTHR37860">
    <property type="entry name" value="AGAP008810-PA"/>
    <property type="match status" value="1"/>
</dbReference>
<gene>
    <name evidence="2" type="primary">VIT_0</name>
    <name evidence="2" type="ORF">GWK47_013929</name>
</gene>
<dbReference type="Proteomes" id="UP000770661">
    <property type="component" value="Unassembled WGS sequence"/>
</dbReference>
<comment type="caution">
    <text evidence="2">The sequence shown here is derived from an EMBL/GenBank/DDBJ whole genome shotgun (WGS) entry which is preliminary data.</text>
</comment>
<accession>A0A8J4Y0J2</accession>
<keyword evidence="3" id="KW-1185">Reference proteome</keyword>
<protein>
    <submittedName>
        <fullName evidence="2">Vitellogenin</fullName>
    </submittedName>
</protein>
<dbReference type="SMART" id="SM00216">
    <property type="entry name" value="VWD"/>
    <property type="match status" value="1"/>
</dbReference>
<name>A0A8J4Y0J2_CHIOP</name>
<feature type="domain" description="VWFD" evidence="1">
    <location>
        <begin position="1083"/>
        <end position="1245"/>
    </location>
</feature>
<proteinExistence type="predicted"/>
<dbReference type="OrthoDB" id="6484170at2759"/>
<evidence type="ECO:0000259" key="1">
    <source>
        <dbReference type="PROSITE" id="PS51233"/>
    </source>
</evidence>
<organism evidence="2 3">
    <name type="scientific">Chionoecetes opilio</name>
    <name type="common">Atlantic snow crab</name>
    <name type="synonym">Cancer opilio</name>
    <dbReference type="NCBI Taxonomy" id="41210"/>
    <lineage>
        <taxon>Eukaryota</taxon>
        <taxon>Metazoa</taxon>
        <taxon>Ecdysozoa</taxon>
        <taxon>Arthropoda</taxon>
        <taxon>Crustacea</taxon>
        <taxon>Multicrustacea</taxon>
        <taxon>Malacostraca</taxon>
        <taxon>Eumalacostraca</taxon>
        <taxon>Eucarida</taxon>
        <taxon>Decapoda</taxon>
        <taxon>Pleocyemata</taxon>
        <taxon>Brachyura</taxon>
        <taxon>Eubrachyura</taxon>
        <taxon>Majoidea</taxon>
        <taxon>Majidae</taxon>
        <taxon>Chionoecetes</taxon>
    </lineage>
</organism>
<reference evidence="2" key="1">
    <citation type="submission" date="2020-07" db="EMBL/GenBank/DDBJ databases">
        <title>The High-quality genome of the commercially important snow crab, Chionoecetes opilio.</title>
        <authorList>
            <person name="Jeong J.-H."/>
            <person name="Ryu S."/>
        </authorList>
    </citation>
    <scope>NUCLEOTIDE SEQUENCE</scope>
    <source>
        <strain evidence="2">MADBK_172401_WGS</strain>
        <tissue evidence="2">Digestive gland</tissue>
    </source>
</reference>
<dbReference type="Pfam" id="PF00094">
    <property type="entry name" value="VWD"/>
    <property type="match status" value="1"/>
</dbReference>
<dbReference type="PROSITE" id="PS51233">
    <property type="entry name" value="VWFD"/>
    <property type="match status" value="1"/>
</dbReference>
<sequence length="1317" mass="148952">MQQTMDYQETRMTVTLRLTRSSDNVNVIEIVVEKDSQKIEILLQAQPYGYLAPIKVAIGAVRKGEEYNTEALLMYGNHILVELSGPVSYIDTPSHTRLVANIKFNNMYHFGYISEFREGKEAVLLEIKRQEEILVYLQFINLNTMSPQRSLIEAKVNLPPLIDGEVNGFITEGVIHISTNTLLLPRSSAQRRIKAFTDISWDNKQGQVMVLWDADQDPSKKITVDAIIVPESGSPAQATMDVKIILLEKTYNVSMKVVAPFLLHQYRERNSISMEVKTPEQRKWMFEIGIQDEGSNSAIADLTLRTINNNNYHLTSDLRWKHLEGPFGLEVEAGIGYVSPQNTHGHFSLLAKHQRSPQRHIVQLTMEASTPSIQTPLKIDFCIDNQDYSYTTKLQSSMSSEAPMFQWQLETYPGGGVKHLEVISDMRAIRDVLKAVNRIVNSRGGPLMVNSVFENERRAYRWLYSRPSPDTHSIKFDFPSRSLEAEITYSPSKAGIKIYPNRAASEAKYEVSGEHIISSWGGTSQYVGRMSHPMLSRDMKVVVDMSLGGTSLHGSFQLDVFPDTADKVTGSLSFVHRANNTIVIVTNLSTRVLQVKPKVTVEASWAEHTAAFNFTFQETPSSPESLKVIAKYDRIYRDYAAVTFQLVTEGRPVVDVSGIVEPRQGLHCDGYALLSNVHTSDLGDFIVNSTVCRWAFLDLALNRQNDETIYKTKVGLLSPYKAEMSISETDTYQVRNKYLSLIGIELASPRRLKIDFEYKPQKMTAMKDFMLEEGDRVMEATLSWTDRVCSEVERQAHQAGVPFPDPEIRALVEEAKNDILKILVDVLCNDLLREWDVVMQILNGPTATFITEVFYQTLLDMAHMQRELALHVSQQINKLKQLFRPAISEIIEAVVQAYQWVQTGEEPEMVRRLVNEVQRTNLYQIFQTHVIEPIKESYPHQYQATKEVVAKVIDSFRHDLIMLQQKVWASPTLRNTILKIIDLTQEDMLRETLEWCMSQVTQKILFVAPEPGTYHVGIQVPLYQPTYSLTQVANMMVQSPPSFTQKMLLSAEGLSPIPVTKIMETYYVWMPAKLSSTISPFNRSALVVNDTEILTFDGASLRAPRSPCKVLLASVTGEASVYMSHSQTSEALEITFQTGPNKAIIKPNMEVDINGRTVHGRQTVGDLVIEVTPLYVTLVTPLMGVQRSKDNVVMVNVSSWTFNHTKGLLGSYDNERANDRMMSNGRNATSLRGLVASWQENPDCPTPPITPINPAQVPVKESVMCDFIFFQLRPCEPVVSPKPFIQRCLVDPRPFEVAHAYVSFCRMHGVKFPLSIF</sequence>
<dbReference type="EMBL" id="JACEEZ010020446">
    <property type="protein sequence ID" value="KAG0714551.1"/>
    <property type="molecule type" value="Genomic_DNA"/>
</dbReference>